<keyword evidence="6" id="KW-0966">Cell projection</keyword>
<sequence>MDINNVSNHKLNIINNKDLKTDNQKKDSSFSNVLQKSLQDVNKLQHQANQASKDLALGKTDNIHNVMIAAQKAKLSLSLTTSVRNKVVDAYKEIMRIQV</sequence>
<dbReference type="PANTHER" id="PTHR34653:SF1">
    <property type="entry name" value="FLAGELLAR HOOK-BASAL BODY COMPLEX PROTEIN FLIE"/>
    <property type="match status" value="1"/>
</dbReference>
<dbReference type="eggNOG" id="COG1677">
    <property type="taxonomic scope" value="Bacteria"/>
</dbReference>
<dbReference type="AlphaFoldDB" id="L0K8D0"/>
<protein>
    <recommendedName>
        <fullName evidence="4 5">Flagellar hook-basal body complex protein FliE</fullName>
    </recommendedName>
</protein>
<evidence type="ECO:0000256" key="5">
    <source>
        <dbReference type="NCBIfam" id="TIGR00205"/>
    </source>
</evidence>
<evidence type="ECO:0000313" key="6">
    <source>
        <dbReference type="EMBL" id="AGB40624.1"/>
    </source>
</evidence>
<proteinExistence type="inferred from homology"/>
<keyword evidence="6" id="KW-0969">Cilium</keyword>
<dbReference type="EMBL" id="CP003359">
    <property type="protein sequence ID" value="AGB40624.1"/>
    <property type="molecule type" value="Genomic_DNA"/>
</dbReference>
<dbReference type="PANTHER" id="PTHR34653">
    <property type="match status" value="1"/>
</dbReference>
<accession>L0K8D0</accession>
<keyword evidence="7" id="KW-1185">Reference proteome</keyword>
<evidence type="ECO:0000256" key="2">
    <source>
        <dbReference type="ARBA" id="ARBA00009272"/>
    </source>
</evidence>
<dbReference type="NCBIfam" id="TIGR00205">
    <property type="entry name" value="fliE"/>
    <property type="match status" value="1"/>
</dbReference>
<dbReference type="Proteomes" id="UP000010880">
    <property type="component" value="Chromosome"/>
</dbReference>
<dbReference type="InterPro" id="IPR001624">
    <property type="entry name" value="FliE"/>
</dbReference>
<comment type="subcellular location">
    <subcellularLocation>
        <location evidence="1 4">Bacterial flagellum basal body</location>
    </subcellularLocation>
</comment>
<dbReference type="Pfam" id="PF02049">
    <property type="entry name" value="FliE"/>
    <property type="match status" value="1"/>
</dbReference>
<comment type="similarity">
    <text evidence="2 4">Belongs to the FliE family.</text>
</comment>
<dbReference type="HOGENOM" id="CLU_147249_3_3_9"/>
<dbReference type="OrthoDB" id="9812413at2"/>
<dbReference type="STRING" id="748449.Halha_0651"/>
<name>L0K8D0_HALHC</name>
<dbReference type="GO" id="GO:0009425">
    <property type="term" value="C:bacterial-type flagellum basal body"/>
    <property type="evidence" value="ECO:0007669"/>
    <property type="project" value="UniProtKB-SubCell"/>
</dbReference>
<evidence type="ECO:0000256" key="4">
    <source>
        <dbReference type="HAMAP-Rule" id="MF_00724"/>
    </source>
</evidence>
<dbReference type="PATRIC" id="fig|748449.3.peg.609"/>
<evidence type="ECO:0000313" key="7">
    <source>
        <dbReference type="Proteomes" id="UP000010880"/>
    </source>
</evidence>
<organism evidence="6 7">
    <name type="scientific">Halobacteroides halobius (strain ATCC 35273 / DSM 5150 / MD-1)</name>
    <dbReference type="NCBI Taxonomy" id="748449"/>
    <lineage>
        <taxon>Bacteria</taxon>
        <taxon>Bacillati</taxon>
        <taxon>Bacillota</taxon>
        <taxon>Clostridia</taxon>
        <taxon>Halanaerobiales</taxon>
        <taxon>Halobacteroidaceae</taxon>
        <taxon>Halobacteroides</taxon>
    </lineage>
</organism>
<evidence type="ECO:0000256" key="3">
    <source>
        <dbReference type="ARBA" id="ARBA00023143"/>
    </source>
</evidence>
<keyword evidence="6" id="KW-0282">Flagellum</keyword>
<reference evidence="7" key="1">
    <citation type="submission" date="2012-02" db="EMBL/GenBank/DDBJ databases">
        <title>The complete genome of Halobacteroides halobius DSM 5150.</title>
        <authorList>
            <person name="Lucas S."/>
            <person name="Copeland A."/>
            <person name="Lapidus A."/>
            <person name="Glavina del Rio T."/>
            <person name="Dalin E."/>
            <person name="Tice H."/>
            <person name="Bruce D."/>
            <person name="Goodwin L."/>
            <person name="Pitluck S."/>
            <person name="Peters L."/>
            <person name="Mikhailova N."/>
            <person name="Gu W."/>
            <person name="Kyrpides N."/>
            <person name="Mavromatis K."/>
            <person name="Ivanova N."/>
            <person name="Brettin T."/>
            <person name="Detter J.C."/>
            <person name="Han C."/>
            <person name="Larimer F."/>
            <person name="Land M."/>
            <person name="Hauser L."/>
            <person name="Markowitz V."/>
            <person name="Cheng J.-F."/>
            <person name="Hugenholtz P."/>
            <person name="Woyke T."/>
            <person name="Wu D."/>
            <person name="Tindall B."/>
            <person name="Pomrenke H."/>
            <person name="Brambilla E."/>
            <person name="Klenk H.-P."/>
            <person name="Eisen J.A."/>
        </authorList>
    </citation>
    <scope>NUCLEOTIDE SEQUENCE [LARGE SCALE GENOMIC DNA]</scope>
    <source>
        <strain evidence="7">ATCC 35273 / DSM 5150 / MD-1</strain>
    </source>
</reference>
<keyword evidence="3 4" id="KW-0975">Bacterial flagellum</keyword>
<dbReference type="PRINTS" id="PR01006">
    <property type="entry name" value="FLGHOOKFLIE"/>
</dbReference>
<dbReference type="GO" id="GO:0003774">
    <property type="term" value="F:cytoskeletal motor activity"/>
    <property type="evidence" value="ECO:0007669"/>
    <property type="project" value="InterPro"/>
</dbReference>
<gene>
    <name evidence="4" type="primary">fliE</name>
    <name evidence="6" type="ordered locus">Halha_0651</name>
</gene>
<dbReference type="HAMAP" id="MF_00724">
    <property type="entry name" value="FliE"/>
    <property type="match status" value="1"/>
</dbReference>
<dbReference type="RefSeq" id="WP_015326350.1">
    <property type="nucleotide sequence ID" value="NC_019978.1"/>
</dbReference>
<evidence type="ECO:0000256" key="1">
    <source>
        <dbReference type="ARBA" id="ARBA00004117"/>
    </source>
</evidence>
<dbReference type="KEGG" id="hhl:Halha_0651"/>
<dbReference type="GO" id="GO:0005198">
    <property type="term" value="F:structural molecule activity"/>
    <property type="evidence" value="ECO:0007669"/>
    <property type="project" value="UniProtKB-UniRule"/>
</dbReference>
<dbReference type="GO" id="GO:0071973">
    <property type="term" value="P:bacterial-type flagellum-dependent cell motility"/>
    <property type="evidence" value="ECO:0007669"/>
    <property type="project" value="InterPro"/>
</dbReference>